<gene>
    <name evidence="3" type="ORF">JXQ802_LOCUS43962</name>
    <name evidence="2" type="ORF">PYM288_LOCUS15741</name>
</gene>
<evidence type="ECO:0000313" key="3">
    <source>
        <dbReference type="EMBL" id="CAF1555634.1"/>
    </source>
</evidence>
<dbReference type="EMBL" id="CAJNOH010000384">
    <property type="protein sequence ID" value="CAF1023317.1"/>
    <property type="molecule type" value="Genomic_DNA"/>
</dbReference>
<dbReference type="InterPro" id="IPR048349">
    <property type="entry name" value="CCDC22_N"/>
</dbReference>
<sequence>MEEVGRILIQSLRDIELPTRLPPNISTRFKVCGELAQLCQSYGYKDSSSYVFEQVDLKNFSDLLMYENQVSCWLEKQREASYLIPAQLITHKLSKDICQQIEEGDTTDANYEYTNCGDIKKEK</sequence>
<protein>
    <recommendedName>
        <fullName evidence="1">CCDC22 N-terminal domain-containing protein</fullName>
    </recommendedName>
</protein>
<name>A0A814IH61_9BILA</name>
<dbReference type="EMBL" id="CAJNOL010003280">
    <property type="protein sequence ID" value="CAF1555634.1"/>
    <property type="molecule type" value="Genomic_DNA"/>
</dbReference>
<feature type="domain" description="CCDC22 N-terminal" evidence="1">
    <location>
        <begin position="16"/>
        <end position="50"/>
    </location>
</feature>
<evidence type="ECO:0000313" key="2">
    <source>
        <dbReference type="EMBL" id="CAF1023317.1"/>
    </source>
</evidence>
<dbReference type="Proteomes" id="UP000663870">
    <property type="component" value="Unassembled WGS sequence"/>
</dbReference>
<reference evidence="2" key="1">
    <citation type="submission" date="2021-02" db="EMBL/GenBank/DDBJ databases">
        <authorList>
            <person name="Nowell W R."/>
        </authorList>
    </citation>
    <scope>NUCLEOTIDE SEQUENCE</scope>
</reference>
<dbReference type="AlphaFoldDB" id="A0A814IH61"/>
<dbReference type="Proteomes" id="UP000663854">
    <property type="component" value="Unassembled WGS sequence"/>
</dbReference>
<comment type="caution">
    <text evidence="2">The sequence shown here is derived from an EMBL/GenBank/DDBJ whole genome shotgun (WGS) entry which is preliminary data.</text>
</comment>
<organism evidence="2 4">
    <name type="scientific">Rotaria sordida</name>
    <dbReference type="NCBI Taxonomy" id="392033"/>
    <lineage>
        <taxon>Eukaryota</taxon>
        <taxon>Metazoa</taxon>
        <taxon>Spiralia</taxon>
        <taxon>Gnathifera</taxon>
        <taxon>Rotifera</taxon>
        <taxon>Eurotatoria</taxon>
        <taxon>Bdelloidea</taxon>
        <taxon>Philodinida</taxon>
        <taxon>Philodinidae</taxon>
        <taxon>Rotaria</taxon>
    </lineage>
</organism>
<evidence type="ECO:0000313" key="4">
    <source>
        <dbReference type="Proteomes" id="UP000663854"/>
    </source>
</evidence>
<dbReference type="Pfam" id="PF21674">
    <property type="entry name" value="CCDC22_N"/>
    <property type="match status" value="1"/>
</dbReference>
<accession>A0A814IH61</accession>
<keyword evidence="5" id="KW-1185">Reference proteome</keyword>
<evidence type="ECO:0000313" key="5">
    <source>
        <dbReference type="Proteomes" id="UP000663870"/>
    </source>
</evidence>
<evidence type="ECO:0000259" key="1">
    <source>
        <dbReference type="Pfam" id="PF21674"/>
    </source>
</evidence>
<proteinExistence type="predicted"/>